<feature type="transmembrane region" description="Helical" evidence="5">
    <location>
        <begin position="76"/>
        <end position="94"/>
    </location>
</feature>
<dbReference type="InterPro" id="IPR009915">
    <property type="entry name" value="NnrU_dom"/>
</dbReference>
<evidence type="ECO:0000256" key="2">
    <source>
        <dbReference type="ARBA" id="ARBA00022692"/>
    </source>
</evidence>
<feature type="domain" description="NnrU" evidence="6">
    <location>
        <begin position="7"/>
        <end position="228"/>
    </location>
</feature>
<evidence type="ECO:0000313" key="8">
    <source>
        <dbReference type="Proteomes" id="UP000297741"/>
    </source>
</evidence>
<sequence>MSGWAEFALALVVFMGSHFLPRVGGLRETLIGKIGRRAYFAGYGITSLVVLVWLIGSASRAPYVEIWAASEWTRKVPAVVMPFAMVLAVIGIGTRWPFTLGGKEATAFDPAKPGLAALTRHPLLWGLALWSAAHLPPNGDFAHVLLFGGFALMSLAAMPMFDRRAKAALATGDTARWFQSAPLLSFETLTDPNWLKANGRDLTWRLAIAAVTWAVAFGLHSTVMGVSPNP</sequence>
<proteinExistence type="predicted"/>
<dbReference type="EMBL" id="RPEM01000009">
    <property type="protein sequence ID" value="TGD42525.1"/>
    <property type="molecule type" value="Genomic_DNA"/>
</dbReference>
<comment type="caution">
    <text evidence="7">The sequence shown here is derived from an EMBL/GenBank/DDBJ whole genome shotgun (WGS) entry which is preliminary data.</text>
</comment>
<feature type="transmembrane region" description="Helical" evidence="5">
    <location>
        <begin position="38"/>
        <end position="56"/>
    </location>
</feature>
<evidence type="ECO:0000256" key="3">
    <source>
        <dbReference type="ARBA" id="ARBA00022989"/>
    </source>
</evidence>
<accession>A0ABY2KJF3</accession>
<keyword evidence="3 5" id="KW-1133">Transmembrane helix</keyword>
<organism evidence="7 8">
    <name type="scientific">Pseudotabrizicola sediminis</name>
    <dbReference type="NCBI Taxonomy" id="2486418"/>
    <lineage>
        <taxon>Bacteria</taxon>
        <taxon>Pseudomonadati</taxon>
        <taxon>Pseudomonadota</taxon>
        <taxon>Alphaproteobacteria</taxon>
        <taxon>Rhodobacterales</taxon>
        <taxon>Paracoccaceae</taxon>
        <taxon>Pseudotabrizicola</taxon>
    </lineage>
</organism>
<dbReference type="Proteomes" id="UP000297741">
    <property type="component" value="Unassembled WGS sequence"/>
</dbReference>
<evidence type="ECO:0000256" key="4">
    <source>
        <dbReference type="ARBA" id="ARBA00023136"/>
    </source>
</evidence>
<keyword evidence="4 5" id="KW-0472">Membrane</keyword>
<protein>
    <submittedName>
        <fullName evidence="7">NnrU family protein</fullName>
    </submittedName>
</protein>
<reference evidence="7 8" key="1">
    <citation type="submission" date="2018-11" db="EMBL/GenBank/DDBJ databases">
        <title>Tabrizicola sp. isolated from sediment of alpine lake.</title>
        <authorList>
            <person name="Liu Z."/>
        </authorList>
    </citation>
    <scope>NUCLEOTIDE SEQUENCE [LARGE SCALE GENOMIC DNA]</scope>
    <source>
        <strain evidence="7 8">DRYC-M-16</strain>
    </source>
</reference>
<keyword evidence="2 5" id="KW-0812">Transmembrane</keyword>
<evidence type="ECO:0000256" key="5">
    <source>
        <dbReference type="SAM" id="Phobius"/>
    </source>
</evidence>
<gene>
    <name evidence="7" type="ORF">EEB11_14565</name>
</gene>
<feature type="transmembrane region" description="Helical" evidence="5">
    <location>
        <begin position="6"/>
        <end position="26"/>
    </location>
</feature>
<evidence type="ECO:0000259" key="6">
    <source>
        <dbReference type="Pfam" id="PF07298"/>
    </source>
</evidence>
<evidence type="ECO:0000313" key="7">
    <source>
        <dbReference type="EMBL" id="TGD42525.1"/>
    </source>
</evidence>
<keyword evidence="8" id="KW-1185">Reference proteome</keyword>
<comment type="subcellular location">
    <subcellularLocation>
        <location evidence="1">Membrane</location>
        <topology evidence="1">Multi-pass membrane protein</topology>
    </subcellularLocation>
</comment>
<evidence type="ECO:0000256" key="1">
    <source>
        <dbReference type="ARBA" id="ARBA00004141"/>
    </source>
</evidence>
<name>A0ABY2KJF3_9RHOB</name>
<feature type="transmembrane region" description="Helical" evidence="5">
    <location>
        <begin position="206"/>
        <end position="227"/>
    </location>
</feature>
<dbReference type="Pfam" id="PF07298">
    <property type="entry name" value="NnrU"/>
    <property type="match status" value="1"/>
</dbReference>